<dbReference type="OrthoDB" id="9798683at2"/>
<name>A0A5J5FT01_9GAMM</name>
<evidence type="ECO:0008006" key="3">
    <source>
        <dbReference type="Google" id="ProtNLM"/>
    </source>
</evidence>
<proteinExistence type="predicted"/>
<reference evidence="1 2" key="1">
    <citation type="submission" date="2019-09" db="EMBL/GenBank/DDBJ databases">
        <authorList>
            <person name="Li Y."/>
        </authorList>
    </citation>
    <scope>NUCLEOTIDE SEQUENCE [LARGE SCALE GENOMIC DNA]</scope>
    <source>
        <strain evidence="1 2">L3-3HA</strain>
    </source>
</reference>
<evidence type="ECO:0000313" key="2">
    <source>
        <dbReference type="Proteomes" id="UP000335415"/>
    </source>
</evidence>
<evidence type="ECO:0000313" key="1">
    <source>
        <dbReference type="EMBL" id="KAA8996173.1"/>
    </source>
</evidence>
<dbReference type="Proteomes" id="UP000335415">
    <property type="component" value="Unassembled WGS sequence"/>
</dbReference>
<gene>
    <name evidence="1" type="ORF">FJU30_22695</name>
</gene>
<dbReference type="Pfam" id="PF07302">
    <property type="entry name" value="AroM"/>
    <property type="match status" value="1"/>
</dbReference>
<sequence>MVGRLATLMIDQTPSRYRRPAGLSQSVERVINIGLLDELSDEQIRQQLAARDGDTPFCACLADGVSLTLSAAHVAQLLQHKINQLDNDGVGVILLHGCEDFSGLSARQALLVESGRLLPPLINGIVAQCKVGILVPVARHIQQQVRRWSYLAEPPCFAVASPWLDSMDEFAAAARSLCRQGATVLLLDYPGYGEHHKDFLRSLLDIPVLLAHSLALRQAEALAY</sequence>
<keyword evidence="2" id="KW-1185">Reference proteome</keyword>
<protein>
    <recommendedName>
        <fullName evidence="3">AroM family protein</fullName>
    </recommendedName>
</protein>
<dbReference type="EMBL" id="VYKJ01000015">
    <property type="protein sequence ID" value="KAA8996173.1"/>
    <property type="molecule type" value="Genomic_DNA"/>
</dbReference>
<organism evidence="1 2">
    <name type="scientific">Affinibrenneria salicis</name>
    <dbReference type="NCBI Taxonomy" id="2590031"/>
    <lineage>
        <taxon>Bacteria</taxon>
        <taxon>Pseudomonadati</taxon>
        <taxon>Pseudomonadota</taxon>
        <taxon>Gammaproteobacteria</taxon>
        <taxon>Enterobacterales</taxon>
        <taxon>Pectobacteriaceae</taxon>
        <taxon>Affinibrenneria</taxon>
    </lineage>
</organism>
<dbReference type="InterPro" id="IPR029058">
    <property type="entry name" value="AB_hydrolase_fold"/>
</dbReference>
<comment type="caution">
    <text evidence="1">The sequence shown here is derived from an EMBL/GenBank/DDBJ whole genome shotgun (WGS) entry which is preliminary data.</text>
</comment>
<dbReference type="RefSeq" id="WP_150437252.1">
    <property type="nucleotide sequence ID" value="NZ_VYKJ01000015.1"/>
</dbReference>
<accession>A0A5J5FT01</accession>
<dbReference type="AlphaFoldDB" id="A0A5J5FT01"/>
<dbReference type="InterPro" id="IPR010843">
    <property type="entry name" value="Uncharacterised_AroM"/>
</dbReference>
<dbReference type="SUPFAM" id="SSF53474">
    <property type="entry name" value="alpha/beta-Hydrolases"/>
    <property type="match status" value="1"/>
</dbReference>